<feature type="modified residue" description="N6-(pyridoxal phosphate)lysine" evidence="7 8">
    <location>
        <position position="35"/>
    </location>
</feature>
<dbReference type="InterPro" id="IPR001608">
    <property type="entry name" value="Ala_racemase_N"/>
</dbReference>
<dbReference type="HAMAP" id="MF_01201">
    <property type="entry name" value="Ala_racemase"/>
    <property type="match status" value="1"/>
</dbReference>
<evidence type="ECO:0000256" key="3">
    <source>
        <dbReference type="ARBA" id="ARBA00007880"/>
    </source>
</evidence>
<dbReference type="SUPFAM" id="SSF51419">
    <property type="entry name" value="PLP-binding barrel"/>
    <property type="match status" value="1"/>
</dbReference>
<dbReference type="AlphaFoldDB" id="A0A1E2UTJ5"/>
<dbReference type="Proteomes" id="UP000094849">
    <property type="component" value="Unassembled WGS sequence"/>
</dbReference>
<evidence type="ECO:0000259" key="10">
    <source>
        <dbReference type="SMART" id="SM01005"/>
    </source>
</evidence>
<dbReference type="FunFam" id="2.40.37.10:FF:000002">
    <property type="entry name" value="Alanine racemase"/>
    <property type="match status" value="1"/>
</dbReference>
<accession>A0A1E2UTJ5</accession>
<comment type="cofactor">
    <cofactor evidence="2 7 8">
        <name>pyridoxal 5'-phosphate</name>
        <dbReference type="ChEBI" id="CHEBI:597326"/>
    </cofactor>
</comment>
<dbReference type="PANTHER" id="PTHR30511">
    <property type="entry name" value="ALANINE RACEMASE"/>
    <property type="match status" value="1"/>
</dbReference>
<feature type="active site" description="Proton acceptor; specific for L-alanine" evidence="7">
    <location>
        <position position="255"/>
    </location>
</feature>
<dbReference type="InterPro" id="IPR011079">
    <property type="entry name" value="Ala_racemase_C"/>
</dbReference>
<evidence type="ECO:0000313" key="11">
    <source>
        <dbReference type="EMBL" id="ODB98083.1"/>
    </source>
</evidence>
<dbReference type="PROSITE" id="PS00395">
    <property type="entry name" value="ALANINE_RACEMASE"/>
    <property type="match status" value="1"/>
</dbReference>
<organism evidence="11 12">
    <name type="scientific">Candidatus Thiodiazotropha endoloripes</name>
    <dbReference type="NCBI Taxonomy" id="1818881"/>
    <lineage>
        <taxon>Bacteria</taxon>
        <taxon>Pseudomonadati</taxon>
        <taxon>Pseudomonadota</taxon>
        <taxon>Gammaproteobacteria</taxon>
        <taxon>Chromatiales</taxon>
        <taxon>Sedimenticolaceae</taxon>
        <taxon>Candidatus Thiodiazotropha</taxon>
    </lineage>
</organism>
<dbReference type="SMART" id="SM01005">
    <property type="entry name" value="Ala_racemase_C"/>
    <property type="match status" value="1"/>
</dbReference>
<dbReference type="GO" id="GO:0005829">
    <property type="term" value="C:cytosol"/>
    <property type="evidence" value="ECO:0007669"/>
    <property type="project" value="TreeGrafter"/>
</dbReference>
<dbReference type="GO" id="GO:0030170">
    <property type="term" value="F:pyridoxal phosphate binding"/>
    <property type="evidence" value="ECO:0007669"/>
    <property type="project" value="UniProtKB-UniRule"/>
</dbReference>
<evidence type="ECO:0000313" key="12">
    <source>
        <dbReference type="Proteomes" id="UP000094849"/>
    </source>
</evidence>
<evidence type="ECO:0000256" key="7">
    <source>
        <dbReference type="HAMAP-Rule" id="MF_01201"/>
    </source>
</evidence>
<protein>
    <recommendedName>
        <fullName evidence="4 7">Alanine racemase</fullName>
        <ecNumber evidence="4 7">5.1.1.1</ecNumber>
    </recommendedName>
</protein>
<comment type="similarity">
    <text evidence="3 7">Belongs to the alanine racemase family.</text>
</comment>
<name>A0A1E2UTJ5_9GAMM</name>
<evidence type="ECO:0000256" key="2">
    <source>
        <dbReference type="ARBA" id="ARBA00001933"/>
    </source>
</evidence>
<dbReference type="PRINTS" id="PR00992">
    <property type="entry name" value="ALARACEMASE"/>
</dbReference>
<evidence type="ECO:0000256" key="1">
    <source>
        <dbReference type="ARBA" id="ARBA00000316"/>
    </source>
</evidence>
<dbReference type="NCBIfam" id="TIGR00492">
    <property type="entry name" value="alr"/>
    <property type="match status" value="1"/>
</dbReference>
<comment type="caution">
    <text evidence="11">The sequence shown here is derived from an EMBL/GenBank/DDBJ whole genome shotgun (WGS) entry which is preliminary data.</text>
</comment>
<dbReference type="InterPro" id="IPR029066">
    <property type="entry name" value="PLP-binding_barrel"/>
</dbReference>
<feature type="binding site" evidence="7 9">
    <location>
        <position position="131"/>
    </location>
    <ligand>
        <name>substrate</name>
    </ligand>
</feature>
<gene>
    <name evidence="11" type="ORF">A3196_15730</name>
</gene>
<dbReference type="Gene3D" id="2.40.37.10">
    <property type="entry name" value="Lyase, Ornithine Decarboxylase, Chain A, domain 1"/>
    <property type="match status" value="1"/>
</dbReference>
<evidence type="ECO:0000256" key="4">
    <source>
        <dbReference type="ARBA" id="ARBA00013089"/>
    </source>
</evidence>
<comment type="function">
    <text evidence="7">Catalyzes the interconversion of L-alanine and D-alanine. May also act on other amino acids.</text>
</comment>
<dbReference type="PANTHER" id="PTHR30511:SF0">
    <property type="entry name" value="ALANINE RACEMASE, CATABOLIC-RELATED"/>
    <property type="match status" value="1"/>
</dbReference>
<dbReference type="InterPro" id="IPR000821">
    <property type="entry name" value="Ala_racemase"/>
</dbReference>
<dbReference type="Pfam" id="PF00842">
    <property type="entry name" value="Ala_racemase_C"/>
    <property type="match status" value="1"/>
</dbReference>
<feature type="binding site" evidence="7 9">
    <location>
        <position position="303"/>
    </location>
    <ligand>
        <name>substrate</name>
    </ligand>
</feature>
<keyword evidence="6 7" id="KW-0413">Isomerase</keyword>
<dbReference type="Gene3D" id="3.20.20.10">
    <property type="entry name" value="Alanine racemase"/>
    <property type="match status" value="1"/>
</dbReference>
<feature type="domain" description="Alanine racemase C-terminal" evidence="10">
    <location>
        <begin position="234"/>
        <end position="358"/>
    </location>
</feature>
<evidence type="ECO:0000256" key="6">
    <source>
        <dbReference type="ARBA" id="ARBA00023235"/>
    </source>
</evidence>
<dbReference type="GO" id="GO:0030632">
    <property type="term" value="P:D-alanine biosynthetic process"/>
    <property type="evidence" value="ECO:0007669"/>
    <property type="project" value="UniProtKB-UniRule"/>
</dbReference>
<dbReference type="EC" id="5.1.1.1" evidence="4 7"/>
<sequence>MEFAPQASIDHAALRHNLRLARQAADTSRIWAVIKADGYGHGLFRVVEALDEADGFAVARLDEALALRQQGVVKPLLVLSACISRSDFEQAIYADLQVVVHHQGQLDVLQSLSSTGQRLSVWLKLDSGMHRLGFTPGELNHSLAQLKALPVVGDINLLSHLANGDDPDDPMTATQCEQLMQIDPSPYSARSLANSAGLLANPATRFDWVRPGIMLYGASPFINTTAAELGLQPVMTLSSRVMAVKSCQAGDAIGYGGSYVCPEAMPVAVVAIGYGDGYPRHAPNGTPVLVNGVRLPLVGRVSMDMLCVDARALSGIEVGDEAVLWGGELPVEEIARQAGTIAYELLCGVKRRVRFHDLNRQQLEV</sequence>
<comment type="catalytic activity">
    <reaction evidence="1 7">
        <text>L-alanine = D-alanine</text>
        <dbReference type="Rhea" id="RHEA:20249"/>
        <dbReference type="ChEBI" id="CHEBI:57416"/>
        <dbReference type="ChEBI" id="CHEBI:57972"/>
        <dbReference type="EC" id="5.1.1.1"/>
    </reaction>
</comment>
<dbReference type="EMBL" id="LVJZ01000003">
    <property type="protein sequence ID" value="ODB98083.1"/>
    <property type="molecule type" value="Genomic_DNA"/>
</dbReference>
<dbReference type="GO" id="GO:0008784">
    <property type="term" value="F:alanine racemase activity"/>
    <property type="evidence" value="ECO:0007669"/>
    <property type="project" value="UniProtKB-UniRule"/>
</dbReference>
<reference evidence="11 12" key="1">
    <citation type="submission" date="2016-03" db="EMBL/GenBank/DDBJ databases">
        <title>Chemosynthetic sulphur-oxidizing symbionts of marine invertebrate animals are capable of nitrogen fixation.</title>
        <authorList>
            <person name="Petersen J.M."/>
            <person name="Kemper A."/>
            <person name="Gruber-Vodicka H."/>
            <person name="Cardini U."/>
            <person name="Geest Mvander."/>
            <person name="Kleiner M."/>
            <person name="Bulgheresi S."/>
            <person name="Fussmann M."/>
            <person name="Herbold C."/>
            <person name="Seah B.K.B."/>
            <person name="Antony C.Paul."/>
            <person name="Liu D."/>
            <person name="Belitz A."/>
            <person name="Weber M."/>
        </authorList>
    </citation>
    <scope>NUCLEOTIDE SEQUENCE [LARGE SCALE GENOMIC DNA]</scope>
    <source>
        <strain evidence="11">G_D</strain>
    </source>
</reference>
<evidence type="ECO:0000256" key="9">
    <source>
        <dbReference type="PIRSR" id="PIRSR600821-52"/>
    </source>
</evidence>
<comment type="pathway">
    <text evidence="7">Amino-acid biosynthesis; D-alanine biosynthesis; D-alanine from L-alanine: step 1/1.</text>
</comment>
<keyword evidence="5 7" id="KW-0663">Pyridoxal phosphate</keyword>
<dbReference type="Pfam" id="PF01168">
    <property type="entry name" value="Ala_racemase_N"/>
    <property type="match status" value="1"/>
</dbReference>
<evidence type="ECO:0000256" key="5">
    <source>
        <dbReference type="ARBA" id="ARBA00022898"/>
    </source>
</evidence>
<dbReference type="STRING" id="1818881.A3196_15730"/>
<dbReference type="InterPro" id="IPR020622">
    <property type="entry name" value="Ala_racemase_pyridoxalP-BS"/>
</dbReference>
<dbReference type="FunFam" id="3.20.20.10:FF:000002">
    <property type="entry name" value="Alanine racemase"/>
    <property type="match status" value="1"/>
</dbReference>
<dbReference type="RefSeq" id="WP_069024716.1">
    <property type="nucleotide sequence ID" value="NZ_LVJZ01000003.1"/>
</dbReference>
<keyword evidence="12" id="KW-1185">Reference proteome</keyword>
<dbReference type="CDD" id="cd06827">
    <property type="entry name" value="PLPDE_III_AR_proteobact"/>
    <property type="match status" value="1"/>
</dbReference>
<proteinExistence type="inferred from homology"/>
<dbReference type="SUPFAM" id="SSF50621">
    <property type="entry name" value="Alanine racemase C-terminal domain-like"/>
    <property type="match status" value="1"/>
</dbReference>
<dbReference type="InterPro" id="IPR009006">
    <property type="entry name" value="Ala_racemase/Decarboxylase_C"/>
</dbReference>
<feature type="active site" description="Proton acceptor; specific for D-alanine" evidence="7">
    <location>
        <position position="35"/>
    </location>
</feature>
<evidence type="ECO:0000256" key="8">
    <source>
        <dbReference type="PIRSR" id="PIRSR600821-50"/>
    </source>
</evidence>
<dbReference type="UniPathway" id="UPA00042">
    <property type="reaction ID" value="UER00497"/>
</dbReference>